<keyword evidence="6 7" id="KW-0804">Transcription</keyword>
<dbReference type="InterPro" id="IPR038619">
    <property type="entry name" value="MraZ_sf"/>
</dbReference>
<dbReference type="GO" id="GO:0000976">
    <property type="term" value="F:transcription cis-regulatory region binding"/>
    <property type="evidence" value="ECO:0007669"/>
    <property type="project" value="TreeGrafter"/>
</dbReference>
<keyword evidence="5 7" id="KW-0238">DNA-binding</keyword>
<dbReference type="InterPro" id="IPR035642">
    <property type="entry name" value="MraZ_N"/>
</dbReference>
<evidence type="ECO:0000256" key="7">
    <source>
        <dbReference type="HAMAP-Rule" id="MF_01008"/>
    </source>
</evidence>
<dbReference type="PROSITE" id="PS51740">
    <property type="entry name" value="SPOVT_ABRB"/>
    <property type="match status" value="2"/>
</dbReference>
<dbReference type="Pfam" id="PF02381">
    <property type="entry name" value="MraZ"/>
    <property type="match status" value="2"/>
</dbReference>
<protein>
    <recommendedName>
        <fullName evidence="1 7">Transcriptional regulator MraZ</fullName>
    </recommendedName>
</protein>
<evidence type="ECO:0000256" key="2">
    <source>
        <dbReference type="ARBA" id="ARBA00022490"/>
    </source>
</evidence>
<evidence type="ECO:0000313" key="10">
    <source>
        <dbReference type="Proteomes" id="UP000295518"/>
    </source>
</evidence>
<feature type="domain" description="SpoVT-AbrB" evidence="8">
    <location>
        <begin position="6"/>
        <end position="48"/>
    </location>
</feature>
<evidence type="ECO:0000256" key="6">
    <source>
        <dbReference type="ARBA" id="ARBA00023163"/>
    </source>
</evidence>
<dbReference type="InterPro" id="IPR035644">
    <property type="entry name" value="MraZ_C"/>
</dbReference>
<evidence type="ECO:0000256" key="4">
    <source>
        <dbReference type="ARBA" id="ARBA00023015"/>
    </source>
</evidence>
<dbReference type="GO" id="GO:0005737">
    <property type="term" value="C:cytoplasm"/>
    <property type="evidence" value="ECO:0007669"/>
    <property type="project" value="UniProtKB-UniRule"/>
</dbReference>
<keyword evidence="4 7" id="KW-0805">Transcription regulation</keyword>
<evidence type="ECO:0000256" key="5">
    <source>
        <dbReference type="ARBA" id="ARBA00023125"/>
    </source>
</evidence>
<reference evidence="9 10" key="1">
    <citation type="submission" date="2019-03" db="EMBL/GenBank/DDBJ databases">
        <title>Genomic Encyclopedia of Archaeal and Bacterial Type Strains, Phase II (KMG-II): from individual species to whole genera.</title>
        <authorList>
            <person name="Goeker M."/>
        </authorList>
    </citation>
    <scope>NUCLEOTIDE SEQUENCE [LARGE SCALE GENOMIC DNA]</scope>
    <source>
        <strain evidence="9 10">ATCC 700618</strain>
    </source>
</reference>
<dbReference type="GO" id="GO:2000143">
    <property type="term" value="P:negative regulation of DNA-templated transcription initiation"/>
    <property type="evidence" value="ECO:0007669"/>
    <property type="project" value="TreeGrafter"/>
</dbReference>
<dbReference type="CDD" id="cd16320">
    <property type="entry name" value="MraZ_N"/>
    <property type="match status" value="1"/>
</dbReference>
<dbReference type="HAMAP" id="MF_01008">
    <property type="entry name" value="MraZ"/>
    <property type="match status" value="1"/>
</dbReference>
<dbReference type="PANTHER" id="PTHR34701:SF1">
    <property type="entry name" value="TRANSCRIPTIONAL REGULATOR MRAZ"/>
    <property type="match status" value="1"/>
</dbReference>
<keyword evidence="3" id="KW-0677">Repeat</keyword>
<name>A0A4R6IH58_9MOLU</name>
<comment type="subunit">
    <text evidence="7">Forms oligomers.</text>
</comment>
<dbReference type="Gene3D" id="3.40.1550.20">
    <property type="entry name" value="Transcriptional regulator MraZ domain"/>
    <property type="match status" value="1"/>
</dbReference>
<comment type="subcellular location">
    <subcellularLocation>
        <location evidence="7">Cytoplasm</location>
        <location evidence="7">Nucleoid</location>
    </subcellularLocation>
</comment>
<dbReference type="AlphaFoldDB" id="A0A4R6IH58"/>
<dbReference type="InterPro" id="IPR007159">
    <property type="entry name" value="SpoVT-AbrB_dom"/>
</dbReference>
<evidence type="ECO:0000256" key="1">
    <source>
        <dbReference type="ARBA" id="ARBA00013860"/>
    </source>
</evidence>
<dbReference type="SUPFAM" id="SSF89447">
    <property type="entry name" value="AbrB/MazE/MraZ-like"/>
    <property type="match status" value="1"/>
</dbReference>
<evidence type="ECO:0000259" key="8">
    <source>
        <dbReference type="PROSITE" id="PS51740"/>
    </source>
</evidence>
<dbReference type="GO" id="GO:0009295">
    <property type="term" value="C:nucleoid"/>
    <property type="evidence" value="ECO:0007669"/>
    <property type="project" value="UniProtKB-SubCell"/>
</dbReference>
<proteinExistence type="inferred from homology"/>
<dbReference type="InterPro" id="IPR037914">
    <property type="entry name" value="SpoVT-AbrB_sf"/>
</dbReference>
<dbReference type="GO" id="GO:0003700">
    <property type="term" value="F:DNA-binding transcription factor activity"/>
    <property type="evidence" value="ECO:0007669"/>
    <property type="project" value="UniProtKB-UniRule"/>
</dbReference>
<comment type="caution">
    <text evidence="9">The sequence shown here is derived from an EMBL/GenBank/DDBJ whole genome shotgun (WGS) entry which is preliminary data.</text>
</comment>
<evidence type="ECO:0000256" key="3">
    <source>
        <dbReference type="ARBA" id="ARBA00022737"/>
    </source>
</evidence>
<evidence type="ECO:0000313" key="9">
    <source>
        <dbReference type="EMBL" id="TDO21158.1"/>
    </source>
</evidence>
<sequence length="151" mass="17418">MGNYGTYPRSLDSRYRVSVPAKFKDNFGDRFFIVLGFDNVIEMWTESDFRIYTQKLDQSNYLDAAATKFKRAFYQRSSEVEVDAKGRFVIPENFIKKSAIKKDVVFIGAGSKVEIWSSESQEEFDSMMDDSAYSEAAKAVFENEVEKSKEK</sequence>
<dbReference type="InterPro" id="IPR003444">
    <property type="entry name" value="MraZ"/>
</dbReference>
<gene>
    <name evidence="7" type="primary">mraZ</name>
    <name evidence="9" type="ORF">EI74_0189</name>
</gene>
<comment type="similarity">
    <text evidence="7">Belongs to the MraZ family.</text>
</comment>
<dbReference type="EMBL" id="SNWN01000009">
    <property type="protein sequence ID" value="TDO21158.1"/>
    <property type="molecule type" value="Genomic_DNA"/>
</dbReference>
<keyword evidence="10" id="KW-1185">Reference proteome</keyword>
<accession>A0A4R6IH58</accession>
<dbReference type="PANTHER" id="PTHR34701">
    <property type="entry name" value="TRANSCRIPTIONAL REGULATOR MRAZ"/>
    <property type="match status" value="1"/>
</dbReference>
<feature type="domain" description="SpoVT-AbrB" evidence="8">
    <location>
        <begin position="77"/>
        <end position="120"/>
    </location>
</feature>
<dbReference type="Proteomes" id="UP000295518">
    <property type="component" value="Unassembled WGS sequence"/>
</dbReference>
<keyword evidence="2 7" id="KW-0963">Cytoplasm</keyword>
<dbReference type="InterPro" id="IPR020603">
    <property type="entry name" value="MraZ_dom"/>
</dbReference>
<dbReference type="CDD" id="cd16321">
    <property type="entry name" value="MraZ_C"/>
    <property type="match status" value="1"/>
</dbReference>
<organism evidence="9 10">
    <name type="scientific">Mycoplasma testudineum</name>
    <dbReference type="NCBI Taxonomy" id="244584"/>
    <lineage>
        <taxon>Bacteria</taxon>
        <taxon>Bacillati</taxon>
        <taxon>Mycoplasmatota</taxon>
        <taxon>Mollicutes</taxon>
        <taxon>Mycoplasmataceae</taxon>
        <taxon>Mycoplasma</taxon>
    </lineage>
</organism>